<gene>
    <name evidence="4" type="ORF">ZEAMMB73_Zm00001d016157</name>
</gene>
<accession>A0A1D6H5P4</accession>
<name>A0A1D6H5P4_MAIZE</name>
<comment type="subcellular location">
    <subcellularLocation>
        <location evidence="1">Endomembrane system</location>
    </subcellularLocation>
</comment>
<keyword evidence="2" id="KW-0472">Membrane</keyword>
<dbReference type="GO" id="GO:0012505">
    <property type="term" value="C:endomembrane system"/>
    <property type="evidence" value="ECO:0007669"/>
    <property type="project" value="UniProtKB-SubCell"/>
</dbReference>
<sequence>MPRGTMELEIVEVGPSSRPLQYVSRPPLPPPPPPPPPPPLQQQQQGEAGDANAAPPLVQHFDSEKLPQTLVSEIRPFLRAANDIEAENPRVAYLYVGVFFYKTFSKDESSTKSKMTQRGDAREMKSFYEKKKKANAHEHLPVLAEVLKALLSGTGLEVGLVASEDFADLFRYNILPLHPRSSQKPIMLLPEWIGEIALRERKGL</sequence>
<proteinExistence type="predicted"/>
<reference evidence="4" key="1">
    <citation type="submission" date="2015-12" db="EMBL/GenBank/DDBJ databases">
        <title>Update maize B73 reference genome by single molecule sequencing technologies.</title>
        <authorList>
            <consortium name="Maize Genome Sequencing Project"/>
            <person name="Ware D."/>
        </authorList>
    </citation>
    <scope>NUCLEOTIDE SEQUENCE</scope>
    <source>
        <tissue evidence="4">Seedling</tissue>
    </source>
</reference>
<feature type="compositionally biased region" description="Pro residues" evidence="3">
    <location>
        <begin position="26"/>
        <end position="40"/>
    </location>
</feature>
<dbReference type="STRING" id="4577.A0A1D6H5P4"/>
<organism evidence="4">
    <name type="scientific">Zea mays</name>
    <name type="common">Maize</name>
    <dbReference type="NCBI Taxonomy" id="4577"/>
    <lineage>
        <taxon>Eukaryota</taxon>
        <taxon>Viridiplantae</taxon>
        <taxon>Streptophyta</taxon>
        <taxon>Embryophyta</taxon>
        <taxon>Tracheophyta</taxon>
        <taxon>Spermatophyta</taxon>
        <taxon>Magnoliopsida</taxon>
        <taxon>Liliopsida</taxon>
        <taxon>Poales</taxon>
        <taxon>Poaceae</taxon>
        <taxon>PACMAD clade</taxon>
        <taxon>Panicoideae</taxon>
        <taxon>Andropogonodae</taxon>
        <taxon>Andropogoneae</taxon>
        <taxon>Tripsacinae</taxon>
        <taxon>Zea</taxon>
    </lineage>
</organism>
<dbReference type="SUPFAM" id="SSF101447">
    <property type="entry name" value="Formin homology 2 domain (FH2 domain)"/>
    <property type="match status" value="1"/>
</dbReference>
<protein>
    <submittedName>
        <fullName evidence="4">Uncharacterized protein</fullName>
    </submittedName>
</protein>
<feature type="region of interest" description="Disordered" evidence="3">
    <location>
        <begin position="14"/>
        <end position="54"/>
    </location>
</feature>
<dbReference type="OMA" id="KKKANAH"/>
<evidence type="ECO:0000256" key="2">
    <source>
        <dbReference type="ARBA" id="ARBA00023136"/>
    </source>
</evidence>
<dbReference type="Gene3D" id="1.25.40.270">
    <property type="entry name" value="Vacuolar protein sorting-associated protein vta1"/>
    <property type="match status" value="1"/>
</dbReference>
<evidence type="ECO:0000256" key="1">
    <source>
        <dbReference type="ARBA" id="ARBA00004308"/>
    </source>
</evidence>
<dbReference type="InParanoid" id="A0A1D6H5P4"/>
<dbReference type="AlphaFoldDB" id="A0A1D6H5P4"/>
<evidence type="ECO:0000256" key="3">
    <source>
        <dbReference type="SAM" id="MobiDB-lite"/>
    </source>
</evidence>
<dbReference type="EMBL" id="CM000781">
    <property type="protein sequence ID" value="AQK70141.1"/>
    <property type="molecule type" value="Genomic_DNA"/>
</dbReference>
<dbReference type="InterPro" id="IPR023175">
    <property type="entry name" value="Vta1/CALS_N_sf"/>
</dbReference>
<evidence type="ECO:0000313" key="4">
    <source>
        <dbReference type="EMBL" id="AQK70141.1"/>
    </source>
</evidence>